<evidence type="ECO:0000313" key="2">
    <source>
        <dbReference type="EMBL" id="GHF09488.1"/>
    </source>
</evidence>
<evidence type="ECO:0000313" key="3">
    <source>
        <dbReference type="Proteomes" id="UP000641386"/>
    </source>
</evidence>
<dbReference type="InterPro" id="IPR042070">
    <property type="entry name" value="PucR_C-HTH_sf"/>
</dbReference>
<dbReference type="Proteomes" id="UP000641386">
    <property type="component" value="Unassembled WGS sequence"/>
</dbReference>
<dbReference type="Gene3D" id="1.10.10.2840">
    <property type="entry name" value="PucR C-terminal helix-turn-helix domain"/>
    <property type="match status" value="1"/>
</dbReference>
<sequence length="542" mass="57155">MKQLDSIPMTLSALMDELPRGAVEAVAVTAWTAPVTGIRFYDSPADLLEGAVLLCPGLGQEDLVGVIRELGEAGGSAVVVGSDAVRSSRHRRELAQEAAHANVSLLSLAAGTDGTDWVGLATACQALTPGPGRFGTATESLPDVVDAVAAMLGAPAIVTDPDFRLRAFSGQQEGAHETRHSVIVARRLPERNVAYLESRGLARRLRRDRRLVHISPLADFGNAPKLGVPLHSGNRYLGVLWLDGVAPPDPVRCRELRAAGDAVARSMAAEQRRRTGLTDPRVEHVGNLLRGVLPDSATAAGLGLFDTPVGVVVLAPDSGVTCDAAFLNRVRTGLGITLASLHSQAVTAVVDGGVYGLLPLADRARHHDGAEDPEEHLLRVVTELLGRTDPDGVLLAGTGRVARSAEEVPLARRDGDRVIDVLRSRTAPAARRRAATAAETKAEALLLDAARAAVAHHGGLDGPVSRLAGIDAERGTQFVRTLRHYLNSFGNVAEAAALLHVHPNTLRHRLGRIQALTGLDVGDPEARFAAAVELRLLSLHTA</sequence>
<dbReference type="InterPro" id="IPR051448">
    <property type="entry name" value="CdaR-like_regulators"/>
</dbReference>
<accession>A0A919AHP6</accession>
<reference evidence="2" key="1">
    <citation type="journal article" date="2014" name="Int. J. Syst. Evol. Microbiol.">
        <title>Complete genome sequence of Corynebacterium casei LMG S-19264T (=DSM 44701T), isolated from a smear-ripened cheese.</title>
        <authorList>
            <consortium name="US DOE Joint Genome Institute (JGI-PGF)"/>
            <person name="Walter F."/>
            <person name="Albersmeier A."/>
            <person name="Kalinowski J."/>
            <person name="Ruckert C."/>
        </authorList>
    </citation>
    <scope>NUCLEOTIDE SEQUENCE</scope>
    <source>
        <strain evidence="2">JCM 3302</strain>
    </source>
</reference>
<dbReference type="EMBL" id="BNBC01000056">
    <property type="protein sequence ID" value="GHF09488.1"/>
    <property type="molecule type" value="Genomic_DNA"/>
</dbReference>
<dbReference type="AlphaFoldDB" id="A0A919AHP6"/>
<keyword evidence="3" id="KW-1185">Reference proteome</keyword>
<comment type="caution">
    <text evidence="2">The sequence shown here is derived from an EMBL/GenBank/DDBJ whole genome shotgun (WGS) entry which is preliminary data.</text>
</comment>
<dbReference type="Pfam" id="PF13556">
    <property type="entry name" value="HTH_30"/>
    <property type="match status" value="1"/>
</dbReference>
<evidence type="ECO:0000259" key="1">
    <source>
        <dbReference type="Pfam" id="PF13556"/>
    </source>
</evidence>
<name>A0A919AHP6_9ACTN</name>
<proteinExistence type="predicted"/>
<reference evidence="2" key="2">
    <citation type="submission" date="2020-09" db="EMBL/GenBank/DDBJ databases">
        <authorList>
            <person name="Sun Q."/>
            <person name="Ohkuma M."/>
        </authorList>
    </citation>
    <scope>NUCLEOTIDE SEQUENCE</scope>
    <source>
        <strain evidence="2">JCM 3302</strain>
    </source>
</reference>
<gene>
    <name evidence="2" type="ORF">GCM10014715_76590</name>
</gene>
<feature type="domain" description="PucR C-terminal helix-turn-helix" evidence="1">
    <location>
        <begin position="479"/>
        <end position="535"/>
    </location>
</feature>
<dbReference type="PANTHER" id="PTHR33744:SF17">
    <property type="entry name" value="CONSERVED PROTEIN"/>
    <property type="match status" value="1"/>
</dbReference>
<dbReference type="PANTHER" id="PTHR33744">
    <property type="entry name" value="CARBOHYDRATE DIACID REGULATOR"/>
    <property type="match status" value="1"/>
</dbReference>
<protein>
    <submittedName>
        <fullName evidence="2">Transcriptional regulator</fullName>
    </submittedName>
</protein>
<dbReference type="InterPro" id="IPR025736">
    <property type="entry name" value="PucR_C-HTH_dom"/>
</dbReference>
<organism evidence="2 3">
    <name type="scientific">Streptomyces spiralis</name>
    <dbReference type="NCBI Taxonomy" id="66376"/>
    <lineage>
        <taxon>Bacteria</taxon>
        <taxon>Bacillati</taxon>
        <taxon>Actinomycetota</taxon>
        <taxon>Actinomycetes</taxon>
        <taxon>Kitasatosporales</taxon>
        <taxon>Streptomycetaceae</taxon>
        <taxon>Streptomyces</taxon>
    </lineage>
</organism>
<dbReference type="RefSeq" id="WP_189907414.1">
    <property type="nucleotide sequence ID" value="NZ_BNBC01000056.1"/>
</dbReference>